<name>A0A9R0R4D4_TRITD</name>
<sequence length="92" mass="10389">MPPNNAPALTALIDRWRPETHTFHLRTGEMTLTLQDIDMITGLPINGKPLCMSTDSDGWRDQMLALIGMVPPEPRELEVEGKKKERVAEYVC</sequence>
<dbReference type="GO" id="GO:0010073">
    <property type="term" value="P:meristem maintenance"/>
    <property type="evidence" value="ECO:0007669"/>
    <property type="project" value="InterPro"/>
</dbReference>
<feature type="domain" description="Aminotransferase-like plant mobile" evidence="1">
    <location>
        <begin position="5"/>
        <end position="75"/>
    </location>
</feature>
<dbReference type="PANTHER" id="PTHR46033:SF87">
    <property type="entry name" value="AMINOTRANSFERASE-LIKE PLANT MOBILE DOMAIN-CONTAINING PROTEIN"/>
    <property type="match status" value="1"/>
</dbReference>
<evidence type="ECO:0000313" key="3">
    <source>
        <dbReference type="Proteomes" id="UP000324705"/>
    </source>
</evidence>
<reference evidence="2 3" key="1">
    <citation type="submission" date="2017-09" db="EMBL/GenBank/DDBJ databases">
        <authorList>
            <consortium name="International Durum Wheat Genome Sequencing Consortium (IDWGSC)"/>
            <person name="Milanesi L."/>
        </authorList>
    </citation>
    <scope>NUCLEOTIDE SEQUENCE [LARGE SCALE GENOMIC DNA]</scope>
    <source>
        <strain evidence="3">cv. Svevo</strain>
    </source>
</reference>
<evidence type="ECO:0000259" key="1">
    <source>
        <dbReference type="Pfam" id="PF10536"/>
    </source>
</evidence>
<dbReference type="InterPro" id="IPR044824">
    <property type="entry name" value="MAIN-like"/>
</dbReference>
<dbReference type="Gramene" id="TRITD1Bv1G175650.1">
    <property type="protein sequence ID" value="TRITD1Bv1G175650.1"/>
    <property type="gene ID" value="TRITD1Bv1G175650"/>
</dbReference>
<dbReference type="EMBL" id="LT934112">
    <property type="protein sequence ID" value="VAH20611.1"/>
    <property type="molecule type" value="Genomic_DNA"/>
</dbReference>
<keyword evidence="3" id="KW-1185">Reference proteome</keyword>
<evidence type="ECO:0000313" key="2">
    <source>
        <dbReference type="EMBL" id="VAH20611.1"/>
    </source>
</evidence>
<dbReference type="OMA" id="QDIDMIT"/>
<dbReference type="InterPro" id="IPR019557">
    <property type="entry name" value="AminoTfrase-like_pln_mobile"/>
</dbReference>
<dbReference type="Pfam" id="PF10536">
    <property type="entry name" value="PMD"/>
    <property type="match status" value="1"/>
</dbReference>
<dbReference type="Proteomes" id="UP000324705">
    <property type="component" value="Chromosome 1B"/>
</dbReference>
<gene>
    <name evidence="2" type="ORF">TRITD_1Bv1G175650</name>
</gene>
<protein>
    <recommendedName>
        <fullName evidence="1">Aminotransferase-like plant mobile domain-containing protein</fullName>
    </recommendedName>
</protein>
<accession>A0A9R0R4D4</accession>
<organism evidence="2 3">
    <name type="scientific">Triticum turgidum subsp. durum</name>
    <name type="common">Durum wheat</name>
    <name type="synonym">Triticum durum</name>
    <dbReference type="NCBI Taxonomy" id="4567"/>
    <lineage>
        <taxon>Eukaryota</taxon>
        <taxon>Viridiplantae</taxon>
        <taxon>Streptophyta</taxon>
        <taxon>Embryophyta</taxon>
        <taxon>Tracheophyta</taxon>
        <taxon>Spermatophyta</taxon>
        <taxon>Magnoliopsida</taxon>
        <taxon>Liliopsida</taxon>
        <taxon>Poales</taxon>
        <taxon>Poaceae</taxon>
        <taxon>BOP clade</taxon>
        <taxon>Pooideae</taxon>
        <taxon>Triticodae</taxon>
        <taxon>Triticeae</taxon>
        <taxon>Triticinae</taxon>
        <taxon>Triticum</taxon>
    </lineage>
</organism>
<dbReference type="AlphaFoldDB" id="A0A9R0R4D4"/>
<dbReference type="PANTHER" id="PTHR46033">
    <property type="entry name" value="PROTEIN MAIN-LIKE 2"/>
    <property type="match status" value="1"/>
</dbReference>
<proteinExistence type="predicted"/>